<dbReference type="AlphaFoldDB" id="A0AAD8MB46"/>
<reference evidence="2" key="2">
    <citation type="submission" date="2023-05" db="EMBL/GenBank/DDBJ databases">
        <authorList>
            <person name="Schelkunov M.I."/>
        </authorList>
    </citation>
    <scope>NUCLEOTIDE SEQUENCE</scope>
    <source>
        <strain evidence="2">Hsosn_3</strain>
        <tissue evidence="2">Leaf</tissue>
    </source>
</reference>
<name>A0AAD8MB46_9APIA</name>
<evidence type="ECO:0000313" key="3">
    <source>
        <dbReference type="Proteomes" id="UP001237642"/>
    </source>
</evidence>
<proteinExistence type="predicted"/>
<organism evidence="2 3">
    <name type="scientific">Heracleum sosnowskyi</name>
    <dbReference type="NCBI Taxonomy" id="360622"/>
    <lineage>
        <taxon>Eukaryota</taxon>
        <taxon>Viridiplantae</taxon>
        <taxon>Streptophyta</taxon>
        <taxon>Embryophyta</taxon>
        <taxon>Tracheophyta</taxon>
        <taxon>Spermatophyta</taxon>
        <taxon>Magnoliopsida</taxon>
        <taxon>eudicotyledons</taxon>
        <taxon>Gunneridae</taxon>
        <taxon>Pentapetalae</taxon>
        <taxon>asterids</taxon>
        <taxon>campanulids</taxon>
        <taxon>Apiales</taxon>
        <taxon>Apiaceae</taxon>
        <taxon>Apioideae</taxon>
        <taxon>apioid superclade</taxon>
        <taxon>Tordylieae</taxon>
        <taxon>Tordyliinae</taxon>
        <taxon>Heracleum</taxon>
    </lineage>
</organism>
<feature type="region of interest" description="Disordered" evidence="1">
    <location>
        <begin position="110"/>
        <end position="158"/>
    </location>
</feature>
<protein>
    <submittedName>
        <fullName evidence="2">Uncharacterized protein</fullName>
    </submittedName>
</protein>
<sequence>MAAAAPPGAVSPNFTDGGGFHTTSNPAAILSSNADLGSHVSAASNVVQEQVVQATPAVGTIRNILGYLHKWFNPFRLLILIRLEQRCLRKAQRMSRLGYQKKNVAASAKETAATAVSGKEKAKATVQEKDGQAEKVRAHGPEEKNLATEMKEEKETRLNCRNKMHLNAMLQANKR</sequence>
<reference evidence="2" key="1">
    <citation type="submission" date="2023-02" db="EMBL/GenBank/DDBJ databases">
        <title>Genome of toxic invasive species Heracleum sosnowskyi carries increased number of genes despite the absence of recent whole-genome duplications.</title>
        <authorList>
            <person name="Schelkunov M."/>
            <person name="Shtratnikova V."/>
            <person name="Makarenko M."/>
            <person name="Klepikova A."/>
            <person name="Omelchenko D."/>
            <person name="Novikova G."/>
            <person name="Obukhova E."/>
            <person name="Bogdanov V."/>
            <person name="Penin A."/>
            <person name="Logacheva M."/>
        </authorList>
    </citation>
    <scope>NUCLEOTIDE SEQUENCE</scope>
    <source>
        <strain evidence="2">Hsosn_3</strain>
        <tissue evidence="2">Leaf</tissue>
    </source>
</reference>
<gene>
    <name evidence="2" type="ORF">POM88_042972</name>
</gene>
<comment type="caution">
    <text evidence="2">The sequence shown here is derived from an EMBL/GenBank/DDBJ whole genome shotgun (WGS) entry which is preliminary data.</text>
</comment>
<feature type="compositionally biased region" description="Basic and acidic residues" evidence="1">
    <location>
        <begin position="118"/>
        <end position="158"/>
    </location>
</feature>
<dbReference type="EMBL" id="JAUIZM010000009">
    <property type="protein sequence ID" value="KAK1367411.1"/>
    <property type="molecule type" value="Genomic_DNA"/>
</dbReference>
<accession>A0AAD8MB46</accession>
<evidence type="ECO:0000313" key="2">
    <source>
        <dbReference type="EMBL" id="KAK1367411.1"/>
    </source>
</evidence>
<dbReference type="Proteomes" id="UP001237642">
    <property type="component" value="Unassembled WGS sequence"/>
</dbReference>
<keyword evidence="3" id="KW-1185">Reference proteome</keyword>
<evidence type="ECO:0000256" key="1">
    <source>
        <dbReference type="SAM" id="MobiDB-lite"/>
    </source>
</evidence>